<keyword evidence="3" id="KW-0677">Repeat</keyword>
<dbReference type="InterPro" id="IPR020019">
    <property type="entry name" value="AcTrfase_PglD-like"/>
</dbReference>
<dbReference type="InterPro" id="IPR050179">
    <property type="entry name" value="Trans_hexapeptide_repeat"/>
</dbReference>
<accession>A0A845BA31</accession>
<dbReference type="SUPFAM" id="SSF51161">
    <property type="entry name" value="Trimeric LpxA-like enzymes"/>
    <property type="match status" value="1"/>
</dbReference>
<dbReference type="Proteomes" id="UP000460715">
    <property type="component" value="Unassembled WGS sequence"/>
</dbReference>
<comment type="caution">
    <text evidence="7">The sequence shown here is derived from an EMBL/GenBank/DDBJ whole genome shotgun (WGS) entry which is preliminary data.</text>
</comment>
<dbReference type="InterPro" id="IPR011004">
    <property type="entry name" value="Trimer_LpxA-like_sf"/>
</dbReference>
<reference evidence="7 8" key="1">
    <citation type="submission" date="2019-03" db="EMBL/GenBank/DDBJ databases">
        <title>Roseomonas sp. a novel Roseomonas species isolated from Sea whip Gorgonian.</title>
        <authorList>
            <person name="Li F."/>
            <person name="Pan X."/>
            <person name="Huang S."/>
            <person name="Li Z."/>
            <person name="Meng B."/>
        </authorList>
    </citation>
    <scope>NUCLEOTIDE SEQUENCE [LARGE SCALE GENOMIC DNA]</scope>
    <source>
        <strain evidence="7 8">M0104</strain>
    </source>
</reference>
<dbReference type="CDD" id="cd03360">
    <property type="entry name" value="LbH_AT_putative"/>
    <property type="match status" value="1"/>
</dbReference>
<evidence type="ECO:0000256" key="5">
    <source>
        <dbReference type="PIRSR" id="PIRSR620019-2"/>
    </source>
</evidence>
<evidence type="ECO:0000313" key="8">
    <source>
        <dbReference type="Proteomes" id="UP000460715"/>
    </source>
</evidence>
<dbReference type="Gene3D" id="3.40.50.20">
    <property type="match status" value="1"/>
</dbReference>
<feature type="domain" description="PglD N-terminal" evidence="6">
    <location>
        <begin position="5"/>
        <end position="82"/>
    </location>
</feature>
<evidence type="ECO:0000313" key="7">
    <source>
        <dbReference type="EMBL" id="MXP62956.1"/>
    </source>
</evidence>
<dbReference type="Pfam" id="PF17836">
    <property type="entry name" value="PglD_N"/>
    <property type="match status" value="1"/>
</dbReference>
<protein>
    <submittedName>
        <fullName evidence="7">Acetyltransferase</fullName>
    </submittedName>
</protein>
<comment type="similarity">
    <text evidence="1">Belongs to the transferase hexapeptide repeat family.</text>
</comment>
<dbReference type="OrthoDB" id="9815592at2"/>
<dbReference type="RefSeq" id="WP_160936080.1">
    <property type="nucleotide sequence ID" value="NZ_SNVJ01000004.1"/>
</dbReference>
<feature type="binding site" evidence="5">
    <location>
        <position position="168"/>
    </location>
    <ligand>
        <name>acetyl-CoA</name>
        <dbReference type="ChEBI" id="CHEBI:57288"/>
    </ligand>
</feature>
<evidence type="ECO:0000259" key="6">
    <source>
        <dbReference type="Pfam" id="PF17836"/>
    </source>
</evidence>
<keyword evidence="2 7" id="KW-0808">Transferase</keyword>
<dbReference type="PANTHER" id="PTHR43300">
    <property type="entry name" value="ACETYLTRANSFERASE"/>
    <property type="match status" value="1"/>
</dbReference>
<dbReference type="Gene3D" id="2.160.10.10">
    <property type="entry name" value="Hexapeptide repeat proteins"/>
    <property type="match status" value="1"/>
</dbReference>
<dbReference type="EMBL" id="SNVJ01000004">
    <property type="protein sequence ID" value="MXP62956.1"/>
    <property type="molecule type" value="Genomic_DNA"/>
</dbReference>
<name>A0A845BA31_9PROT</name>
<dbReference type="PANTHER" id="PTHR43300:SF7">
    <property type="entry name" value="UDP-N-ACETYLBACILLOSAMINE N-ACETYLTRANSFERASE"/>
    <property type="match status" value="1"/>
</dbReference>
<evidence type="ECO:0000256" key="3">
    <source>
        <dbReference type="ARBA" id="ARBA00022737"/>
    </source>
</evidence>
<dbReference type="InterPro" id="IPR018357">
    <property type="entry name" value="Hexapep_transf_CS"/>
</dbReference>
<evidence type="ECO:0000256" key="1">
    <source>
        <dbReference type="ARBA" id="ARBA00007274"/>
    </source>
</evidence>
<feature type="active site" description="Proton acceptor" evidence="4">
    <location>
        <position position="138"/>
    </location>
</feature>
<organism evidence="7 8">
    <name type="scientific">Teichococcus coralli</name>
    <dbReference type="NCBI Taxonomy" id="2545983"/>
    <lineage>
        <taxon>Bacteria</taxon>
        <taxon>Pseudomonadati</taxon>
        <taxon>Pseudomonadota</taxon>
        <taxon>Alphaproteobacteria</taxon>
        <taxon>Acetobacterales</taxon>
        <taxon>Roseomonadaceae</taxon>
        <taxon>Roseomonas</taxon>
    </lineage>
</organism>
<dbReference type="AlphaFoldDB" id="A0A845BA31"/>
<dbReference type="PROSITE" id="PS00101">
    <property type="entry name" value="HEXAPEP_TRANSFERASES"/>
    <property type="match status" value="1"/>
</dbReference>
<feature type="binding site" evidence="5">
    <location>
        <position position="71"/>
    </location>
    <ligand>
        <name>substrate</name>
    </ligand>
</feature>
<sequence>MAPPRLLLVGAGGHGRAVLAALRDAGWPLPAGVLDDDPACPGLPGVPWLGPVDRAAALRAEGLGAAHVALGGNARRRELGEQLLGLGFDLPPVRHPTAVLAEDARLGAGSVAMPRVVLGAAATVGRHVILNTGSIVEHDCELAAACHIAPGAVLGGGVRIGEAAMVGILAGIRPGIRIGAGATIGLGAAVVADVPVGSVVGGVPARPVRQGAPPPARPPGE</sequence>
<dbReference type="InterPro" id="IPR041561">
    <property type="entry name" value="PglD_N"/>
</dbReference>
<dbReference type="NCBIfam" id="TIGR03570">
    <property type="entry name" value="NeuD_NnaD"/>
    <property type="match status" value="1"/>
</dbReference>
<feature type="site" description="Increases basicity of active site His" evidence="4">
    <location>
        <position position="139"/>
    </location>
</feature>
<keyword evidence="8" id="KW-1185">Reference proteome</keyword>
<evidence type="ECO:0000256" key="4">
    <source>
        <dbReference type="PIRSR" id="PIRSR620019-1"/>
    </source>
</evidence>
<feature type="binding site" evidence="5">
    <location>
        <position position="147"/>
    </location>
    <ligand>
        <name>acetyl-CoA</name>
        <dbReference type="ChEBI" id="CHEBI:57288"/>
    </ligand>
</feature>
<proteinExistence type="inferred from homology"/>
<evidence type="ECO:0000256" key="2">
    <source>
        <dbReference type="ARBA" id="ARBA00022679"/>
    </source>
</evidence>
<dbReference type="GO" id="GO:0016740">
    <property type="term" value="F:transferase activity"/>
    <property type="evidence" value="ECO:0007669"/>
    <property type="project" value="UniProtKB-KW"/>
</dbReference>
<gene>
    <name evidence="7" type="ORF">E0493_06270</name>
</gene>